<dbReference type="PANTHER" id="PTHR24421:SF10">
    <property type="entry name" value="NITRATE_NITRITE SENSOR PROTEIN NARQ"/>
    <property type="match status" value="1"/>
</dbReference>
<keyword evidence="9" id="KW-0812">Transmembrane</keyword>
<keyword evidence="9" id="KW-0472">Membrane</keyword>
<feature type="domain" description="Signal transduction histidine kinase subgroup 3 dimerisation and phosphoacceptor" evidence="11">
    <location>
        <begin position="80"/>
        <end position="149"/>
    </location>
</feature>
<evidence type="ECO:0000313" key="13">
    <source>
        <dbReference type="Proteomes" id="UP000681341"/>
    </source>
</evidence>
<dbReference type="CDD" id="cd16917">
    <property type="entry name" value="HATPase_UhpB-NarQ-NarX-like"/>
    <property type="match status" value="1"/>
</dbReference>
<dbReference type="Gene3D" id="1.20.5.1930">
    <property type="match status" value="1"/>
</dbReference>
<dbReference type="SUPFAM" id="SSF55874">
    <property type="entry name" value="ATPase domain of HSP90 chaperone/DNA topoisomerase II/histidine kinase"/>
    <property type="match status" value="1"/>
</dbReference>
<evidence type="ECO:0000256" key="5">
    <source>
        <dbReference type="ARBA" id="ARBA00022741"/>
    </source>
</evidence>
<gene>
    <name evidence="12" type="ORF">J5V16_20940</name>
</gene>
<accession>A0ABS3UC73</accession>
<comment type="catalytic activity">
    <reaction evidence="1">
        <text>ATP + protein L-histidine = ADP + protein N-phospho-L-histidine.</text>
        <dbReference type="EC" id="2.7.13.3"/>
    </reaction>
</comment>
<dbReference type="InterPro" id="IPR003594">
    <property type="entry name" value="HATPase_dom"/>
</dbReference>
<sequence>MAASPPSAVAKRLGVAAAAAAVLIAVAALLLGLSPLATAAAALVFALAAALWALVRLRRERARLRTEVHDLEVSALLLAERIRVAREVHDLVSHGLGMITVRASSALHLAGQDPGRADALSAALADIEQTSREATSGLRRTIQALRDPDETAALRPVETLEALPAIIAGAEASGLTVDYRHGDTAAVPASVQATIVALVREGLANAARHAGPTAVAVDLDSDQDAVTVRVRDAGPAPSWRARPGSGHGLTGLRERVAALGGTLHAGPAAGGYELRAAFPGAAP</sequence>
<dbReference type="PANTHER" id="PTHR24421">
    <property type="entry name" value="NITRATE/NITRITE SENSOR PROTEIN NARX-RELATED"/>
    <property type="match status" value="1"/>
</dbReference>
<evidence type="ECO:0000259" key="10">
    <source>
        <dbReference type="Pfam" id="PF02518"/>
    </source>
</evidence>
<evidence type="ECO:0000256" key="9">
    <source>
        <dbReference type="SAM" id="Phobius"/>
    </source>
</evidence>
<keyword evidence="13" id="KW-1185">Reference proteome</keyword>
<keyword evidence="5" id="KW-0547">Nucleotide-binding</keyword>
<dbReference type="EC" id="2.7.13.3" evidence="2"/>
<evidence type="ECO:0000256" key="8">
    <source>
        <dbReference type="ARBA" id="ARBA00023012"/>
    </source>
</evidence>
<dbReference type="RefSeq" id="WP_208498926.1">
    <property type="nucleotide sequence ID" value="NZ_JAGFNP010000014.1"/>
</dbReference>
<feature type="domain" description="Histidine kinase/HSP90-like ATPase" evidence="10">
    <location>
        <begin position="193"/>
        <end position="271"/>
    </location>
</feature>
<dbReference type="Proteomes" id="UP000681341">
    <property type="component" value="Unassembled WGS sequence"/>
</dbReference>
<evidence type="ECO:0000256" key="1">
    <source>
        <dbReference type="ARBA" id="ARBA00000085"/>
    </source>
</evidence>
<dbReference type="Gene3D" id="3.30.565.10">
    <property type="entry name" value="Histidine kinase-like ATPase, C-terminal domain"/>
    <property type="match status" value="1"/>
</dbReference>
<dbReference type="InterPro" id="IPR050482">
    <property type="entry name" value="Sensor_HK_TwoCompSys"/>
</dbReference>
<feature type="transmembrane region" description="Helical" evidence="9">
    <location>
        <begin position="12"/>
        <end position="30"/>
    </location>
</feature>
<dbReference type="Pfam" id="PF02518">
    <property type="entry name" value="HATPase_c"/>
    <property type="match status" value="1"/>
</dbReference>
<keyword evidence="7" id="KW-0067">ATP-binding</keyword>
<dbReference type="Pfam" id="PF07730">
    <property type="entry name" value="HisKA_3"/>
    <property type="match status" value="1"/>
</dbReference>
<keyword evidence="6" id="KW-0418">Kinase</keyword>
<organism evidence="12 13">
    <name type="scientific">Glycomyces niveus</name>
    <dbReference type="NCBI Taxonomy" id="2820287"/>
    <lineage>
        <taxon>Bacteria</taxon>
        <taxon>Bacillati</taxon>
        <taxon>Actinomycetota</taxon>
        <taxon>Actinomycetes</taxon>
        <taxon>Glycomycetales</taxon>
        <taxon>Glycomycetaceae</taxon>
        <taxon>Glycomyces</taxon>
    </lineage>
</organism>
<keyword evidence="9" id="KW-1133">Transmembrane helix</keyword>
<comment type="caution">
    <text evidence="12">The sequence shown here is derived from an EMBL/GenBank/DDBJ whole genome shotgun (WGS) entry which is preliminary data.</text>
</comment>
<keyword evidence="8" id="KW-0902">Two-component regulatory system</keyword>
<dbReference type="InterPro" id="IPR011712">
    <property type="entry name" value="Sig_transdc_His_kin_sub3_dim/P"/>
</dbReference>
<evidence type="ECO:0000313" key="12">
    <source>
        <dbReference type="EMBL" id="MBO3735302.1"/>
    </source>
</evidence>
<keyword evidence="3" id="KW-0597">Phosphoprotein</keyword>
<name>A0ABS3UC73_9ACTN</name>
<proteinExistence type="predicted"/>
<protein>
    <recommendedName>
        <fullName evidence="2">histidine kinase</fullName>
        <ecNumber evidence="2">2.7.13.3</ecNumber>
    </recommendedName>
</protein>
<evidence type="ECO:0000256" key="7">
    <source>
        <dbReference type="ARBA" id="ARBA00022840"/>
    </source>
</evidence>
<evidence type="ECO:0000259" key="11">
    <source>
        <dbReference type="Pfam" id="PF07730"/>
    </source>
</evidence>
<dbReference type="EMBL" id="JAGFNP010000014">
    <property type="protein sequence ID" value="MBO3735302.1"/>
    <property type="molecule type" value="Genomic_DNA"/>
</dbReference>
<evidence type="ECO:0000256" key="6">
    <source>
        <dbReference type="ARBA" id="ARBA00022777"/>
    </source>
</evidence>
<evidence type="ECO:0000256" key="4">
    <source>
        <dbReference type="ARBA" id="ARBA00022679"/>
    </source>
</evidence>
<keyword evidence="4" id="KW-0808">Transferase</keyword>
<feature type="transmembrane region" description="Helical" evidence="9">
    <location>
        <begin position="36"/>
        <end position="55"/>
    </location>
</feature>
<evidence type="ECO:0000256" key="3">
    <source>
        <dbReference type="ARBA" id="ARBA00022553"/>
    </source>
</evidence>
<evidence type="ECO:0000256" key="2">
    <source>
        <dbReference type="ARBA" id="ARBA00012438"/>
    </source>
</evidence>
<dbReference type="InterPro" id="IPR036890">
    <property type="entry name" value="HATPase_C_sf"/>
</dbReference>
<reference evidence="12 13" key="1">
    <citation type="submission" date="2021-03" db="EMBL/GenBank/DDBJ databases">
        <title>Glycomyces sp. nov., a novel actinomycete isolated from soil.</title>
        <authorList>
            <person name="Yang X."/>
            <person name="Xu X."/>
        </authorList>
    </citation>
    <scope>NUCLEOTIDE SEQUENCE [LARGE SCALE GENOMIC DNA]</scope>
    <source>
        <strain evidence="12 13">NEAU-S30</strain>
    </source>
</reference>